<reference evidence="1" key="1">
    <citation type="submission" date="2023-08" db="EMBL/GenBank/DDBJ databases">
        <authorList>
            <person name="Audoor S."/>
            <person name="Bilcke G."/>
        </authorList>
    </citation>
    <scope>NUCLEOTIDE SEQUENCE</scope>
</reference>
<proteinExistence type="predicted"/>
<sequence length="513" mass="58559">MPLENASNLTQEEVEEGLQLRVAEAQTWPAKLPFDGIVDYDGESADLFAFVTNDIETRKARFDSKQWPPTKQGLKDLLHHLKLIGLKHGSEFTYDASKGWLTCYRSKPYKGTKLQDLEQFNEKGVLLQYRHKSYHHNRLRNRPDGQTCPRATHTSKDITGDKLCSCRLRLRIHSSKKAGDQSYIYISCKGDTLHKYHAKPAAELPIKAHNLTAEARQIVCAQQKAAVTEYIAAKAANGANSSAADFIQWLQTQAGNPEVNLHCTTIKKSLLYYAFYAYKEAHEAITQSFVELQKREHFGIVVKTPSLLDNILSTDQTAIFPSVFTKATCCKSTIDELVDVYLSPTPCCWNYTLSEYPNNNKFYPSPLRTNAYHTVETCSPADYGNSNFGQDDNSNYDEQGDDAALAFNVNQLCLQQPKELCQKSRAYNFQKFQDIDRNCMNQRDLDFVREQMEAIEKELFQRKAMAMKKSQKRTFLGATNGQQDMVSFSLNTEICKKSYQDTYHRKKRRKSGK</sequence>
<dbReference type="Proteomes" id="UP001295423">
    <property type="component" value="Unassembled WGS sequence"/>
</dbReference>
<evidence type="ECO:0000313" key="1">
    <source>
        <dbReference type="EMBL" id="CAJ1950389.1"/>
    </source>
</evidence>
<evidence type="ECO:0000313" key="2">
    <source>
        <dbReference type="Proteomes" id="UP001295423"/>
    </source>
</evidence>
<gene>
    <name evidence="1" type="ORF">CYCCA115_LOCUS12562</name>
</gene>
<name>A0AAD2FR57_9STRA</name>
<keyword evidence="2" id="KW-1185">Reference proteome</keyword>
<protein>
    <submittedName>
        <fullName evidence="1">Uncharacterized protein</fullName>
    </submittedName>
</protein>
<accession>A0AAD2FR57</accession>
<comment type="caution">
    <text evidence="1">The sequence shown here is derived from an EMBL/GenBank/DDBJ whole genome shotgun (WGS) entry which is preliminary data.</text>
</comment>
<dbReference type="EMBL" id="CAKOGP040001765">
    <property type="protein sequence ID" value="CAJ1950389.1"/>
    <property type="molecule type" value="Genomic_DNA"/>
</dbReference>
<dbReference type="AlphaFoldDB" id="A0AAD2FR57"/>
<organism evidence="1 2">
    <name type="scientific">Cylindrotheca closterium</name>
    <dbReference type="NCBI Taxonomy" id="2856"/>
    <lineage>
        <taxon>Eukaryota</taxon>
        <taxon>Sar</taxon>
        <taxon>Stramenopiles</taxon>
        <taxon>Ochrophyta</taxon>
        <taxon>Bacillariophyta</taxon>
        <taxon>Bacillariophyceae</taxon>
        <taxon>Bacillariophycidae</taxon>
        <taxon>Bacillariales</taxon>
        <taxon>Bacillariaceae</taxon>
        <taxon>Cylindrotheca</taxon>
    </lineage>
</organism>